<evidence type="ECO:0000313" key="2">
    <source>
        <dbReference type="Proteomes" id="UP000499080"/>
    </source>
</evidence>
<proteinExistence type="predicted"/>
<dbReference type="Proteomes" id="UP000499080">
    <property type="component" value="Unassembled WGS sequence"/>
</dbReference>
<dbReference type="AlphaFoldDB" id="A0A4Y2BA14"/>
<dbReference type="EMBL" id="BGPR01000056">
    <property type="protein sequence ID" value="GBL87934.1"/>
    <property type="molecule type" value="Genomic_DNA"/>
</dbReference>
<dbReference type="InterPro" id="IPR036397">
    <property type="entry name" value="RNaseH_sf"/>
</dbReference>
<protein>
    <recommendedName>
        <fullName evidence="3">Transposable element Tc1 transposase</fullName>
    </recommendedName>
</protein>
<accession>A0A4Y2BA14</accession>
<sequence>MWPDDHESRFSLFQNDGCTRVRREPHKAMDPSCIIPTVQANGGSIMIWGCFNGSGLGSETLCDNKIKSQHYLNLLNDQVIPSMDFFFLDGIAIFQDDNAKIHLALIIQN</sequence>
<gene>
    <name evidence="1" type="ORF">AVEN_192094_1</name>
</gene>
<comment type="caution">
    <text evidence="1">The sequence shown here is derived from an EMBL/GenBank/DDBJ whole genome shotgun (WGS) entry which is preliminary data.</text>
</comment>
<name>A0A4Y2BA14_ARAVE</name>
<evidence type="ECO:0008006" key="3">
    <source>
        <dbReference type="Google" id="ProtNLM"/>
    </source>
</evidence>
<dbReference type="OrthoDB" id="6503215at2759"/>
<dbReference type="GO" id="GO:0003676">
    <property type="term" value="F:nucleic acid binding"/>
    <property type="evidence" value="ECO:0007669"/>
    <property type="project" value="InterPro"/>
</dbReference>
<evidence type="ECO:0000313" key="1">
    <source>
        <dbReference type="EMBL" id="GBL87934.1"/>
    </source>
</evidence>
<keyword evidence="2" id="KW-1185">Reference proteome</keyword>
<organism evidence="1 2">
    <name type="scientific">Araneus ventricosus</name>
    <name type="common">Orbweaver spider</name>
    <name type="synonym">Epeira ventricosa</name>
    <dbReference type="NCBI Taxonomy" id="182803"/>
    <lineage>
        <taxon>Eukaryota</taxon>
        <taxon>Metazoa</taxon>
        <taxon>Ecdysozoa</taxon>
        <taxon>Arthropoda</taxon>
        <taxon>Chelicerata</taxon>
        <taxon>Arachnida</taxon>
        <taxon>Araneae</taxon>
        <taxon>Araneomorphae</taxon>
        <taxon>Entelegynae</taxon>
        <taxon>Araneoidea</taxon>
        <taxon>Araneidae</taxon>
        <taxon>Araneus</taxon>
    </lineage>
</organism>
<reference evidence="1 2" key="1">
    <citation type="journal article" date="2019" name="Sci. Rep.">
        <title>Orb-weaving spider Araneus ventricosus genome elucidates the spidroin gene catalogue.</title>
        <authorList>
            <person name="Kono N."/>
            <person name="Nakamura H."/>
            <person name="Ohtoshi R."/>
            <person name="Moran D.A.P."/>
            <person name="Shinohara A."/>
            <person name="Yoshida Y."/>
            <person name="Fujiwara M."/>
            <person name="Mori M."/>
            <person name="Tomita M."/>
            <person name="Arakawa K."/>
        </authorList>
    </citation>
    <scope>NUCLEOTIDE SEQUENCE [LARGE SCALE GENOMIC DNA]</scope>
</reference>
<dbReference type="Gene3D" id="3.30.420.10">
    <property type="entry name" value="Ribonuclease H-like superfamily/Ribonuclease H"/>
    <property type="match status" value="1"/>
</dbReference>